<sequence>MPCRDKTHEHDWPTEGLLHIRRCEIFCGYCDGEDAKVVHNYPWHLRDHIRKVHAHAQGLSITVSPQAPKVHTSVKRKHEEMEKSDSDEHEEEEEDEKSEENESSGSEYQEDQNKKGKAKVKTGSQTKPLSDSFAANDAEDASSKPASLRLRAKPAGKPKKSSLEGHAASFKPVGPSSPKHPARPTAMGPPPAVPINNSTGPPPLPYQQLHQRMQDFARAPSAHVIATSLGPAGRPQQIANNGQPNVGNIRPPTSNIGPLNGNMGPPNASMGPSMNSQRAPMPDQSYGRVNPFINQPMIPNHQPGQIPQPHPAIRDFYTSHPQVITPAAGPPNHQRLRNLTTHMLTHSNMSEQSVVNHYQQEIEYIRSLHTTRLMTSLQEQMYGSVVQQVRQQFVQPPLELEVFLFRVVEHALVRHGLIAAPLPSQGTHRPPLGQQQGGQVAGLRQTQQQQMDPQRYGSQQLGGQQPGARQPAAAVAPQPPMAQQVGARDPAQVDQTDVPGQQQQQQQPPQVGGPAEARPQP</sequence>
<comment type="caution">
    <text evidence="2">The sequence shown here is derived from an EMBL/GenBank/DDBJ whole genome shotgun (WGS) entry which is preliminary data.</text>
</comment>
<evidence type="ECO:0000313" key="3">
    <source>
        <dbReference type="Proteomes" id="UP001341245"/>
    </source>
</evidence>
<evidence type="ECO:0000256" key="1">
    <source>
        <dbReference type="SAM" id="MobiDB-lite"/>
    </source>
</evidence>
<dbReference type="Proteomes" id="UP001341245">
    <property type="component" value="Unassembled WGS sequence"/>
</dbReference>
<feature type="compositionally biased region" description="Acidic residues" evidence="1">
    <location>
        <begin position="87"/>
        <end position="102"/>
    </location>
</feature>
<keyword evidence="3" id="KW-1185">Reference proteome</keyword>
<gene>
    <name evidence="2" type="ORF">QM012_001782</name>
</gene>
<reference evidence="2 3" key="1">
    <citation type="submission" date="2023-11" db="EMBL/GenBank/DDBJ databases">
        <title>Draft genome sequence and annotation of the polyextremotolerant black yeast-like fungus Aureobasidium pullulans NRRL 62042.</title>
        <authorList>
            <person name="Dielentheis-Frenken M.R.E."/>
            <person name="Wibberg D."/>
            <person name="Blank L.M."/>
            <person name="Tiso T."/>
        </authorList>
    </citation>
    <scope>NUCLEOTIDE SEQUENCE [LARGE SCALE GENOMIC DNA]</scope>
    <source>
        <strain evidence="2 3">NRRL 62042</strain>
    </source>
</reference>
<proteinExistence type="predicted"/>
<feature type="region of interest" description="Disordered" evidence="1">
    <location>
        <begin position="59"/>
        <end position="207"/>
    </location>
</feature>
<protein>
    <recommendedName>
        <fullName evidence="4">C2H2-type domain-containing protein</fullName>
    </recommendedName>
</protein>
<name>A0ABR0TCL4_AURPU</name>
<feature type="compositionally biased region" description="Low complexity" evidence="1">
    <location>
        <begin position="459"/>
        <end position="514"/>
    </location>
</feature>
<organism evidence="2 3">
    <name type="scientific">Aureobasidium pullulans</name>
    <name type="common">Black yeast</name>
    <name type="synonym">Pullularia pullulans</name>
    <dbReference type="NCBI Taxonomy" id="5580"/>
    <lineage>
        <taxon>Eukaryota</taxon>
        <taxon>Fungi</taxon>
        <taxon>Dikarya</taxon>
        <taxon>Ascomycota</taxon>
        <taxon>Pezizomycotina</taxon>
        <taxon>Dothideomycetes</taxon>
        <taxon>Dothideomycetidae</taxon>
        <taxon>Dothideales</taxon>
        <taxon>Saccotheciaceae</taxon>
        <taxon>Aureobasidium</taxon>
    </lineage>
</organism>
<dbReference type="EMBL" id="JASGXD010000012">
    <property type="protein sequence ID" value="KAK6002144.1"/>
    <property type="molecule type" value="Genomic_DNA"/>
</dbReference>
<evidence type="ECO:0008006" key="4">
    <source>
        <dbReference type="Google" id="ProtNLM"/>
    </source>
</evidence>
<evidence type="ECO:0000313" key="2">
    <source>
        <dbReference type="EMBL" id="KAK6002144.1"/>
    </source>
</evidence>
<accession>A0ABR0TCL4</accession>
<feature type="compositionally biased region" description="Basic residues" evidence="1">
    <location>
        <begin position="150"/>
        <end position="160"/>
    </location>
</feature>
<feature type="compositionally biased region" description="Basic and acidic residues" evidence="1">
    <location>
        <begin position="77"/>
        <end position="86"/>
    </location>
</feature>
<feature type="region of interest" description="Disordered" evidence="1">
    <location>
        <begin position="423"/>
        <end position="521"/>
    </location>
</feature>